<dbReference type="GeneID" id="25367410"/>
<gene>
    <name evidence="2" type="ORF">AUEXF2481DRAFT_434220</name>
</gene>
<evidence type="ECO:0008006" key="4">
    <source>
        <dbReference type="Google" id="ProtNLM"/>
    </source>
</evidence>
<name>A0A074Y897_AURSE</name>
<evidence type="ECO:0000313" key="3">
    <source>
        <dbReference type="Proteomes" id="UP000030641"/>
    </source>
</evidence>
<feature type="compositionally biased region" description="Polar residues" evidence="1">
    <location>
        <begin position="20"/>
        <end position="34"/>
    </location>
</feature>
<sequence length="370" mass="42996">MENNPSDLDAPTMEGESLLSDVSITNVLTSSLDTPSKEDDHPVPDTPTIHDRVPSTDAPMMAGAQQPFRFLDLPKELRMMVYEELMDNDKNRVTFTSPKGLEVEDVYIDEMHYPRLLEINKLIREEYWPLCLRTATLWIIYGFPEFTRSGPEEDMDEEDEPTLPPLSEWLKLSKVVLAKMPYVVFKFGARFKLPKFNPFSGIADCTSELLSLKRMGIWSEIDMTIVDRGPDQERDMWFQIFVENIFQEEFALLDIQEEQDRVFDTRADCSMYTTLFEMNKKFHWPRRRHLIQGVAPLAGLPEWGYSMFTVLPEWRRPTEGSFMYHGEEVVFDHVEHGLPVQDRAEDCDSPSEFDYEYDEAGWATGSPGWD</sequence>
<dbReference type="AlphaFoldDB" id="A0A074Y897"/>
<protein>
    <recommendedName>
        <fullName evidence="4">F-box domain-containing protein</fullName>
    </recommendedName>
</protein>
<feature type="compositionally biased region" description="Basic and acidic residues" evidence="1">
    <location>
        <begin position="35"/>
        <end position="54"/>
    </location>
</feature>
<feature type="region of interest" description="Disordered" evidence="1">
    <location>
        <begin position="1"/>
        <end position="60"/>
    </location>
</feature>
<accession>A0A074Y897</accession>
<reference evidence="2 3" key="1">
    <citation type="journal article" date="2014" name="BMC Genomics">
        <title>Genome sequencing of four Aureobasidium pullulans varieties: biotechnological potential, stress tolerance, and description of new species.</title>
        <authorList>
            <person name="Gostin Ar C."/>
            <person name="Ohm R.A."/>
            <person name="Kogej T."/>
            <person name="Sonjak S."/>
            <person name="Turk M."/>
            <person name="Zajc J."/>
            <person name="Zalar P."/>
            <person name="Grube M."/>
            <person name="Sun H."/>
            <person name="Han J."/>
            <person name="Sharma A."/>
            <person name="Chiniquy J."/>
            <person name="Ngan C.Y."/>
            <person name="Lipzen A."/>
            <person name="Barry K."/>
            <person name="Grigoriev I.V."/>
            <person name="Gunde-Cimerman N."/>
        </authorList>
    </citation>
    <scope>NUCLEOTIDE SEQUENCE [LARGE SCALE GENOMIC DNA]</scope>
    <source>
        <strain evidence="2 3">EXF-2481</strain>
    </source>
</reference>
<keyword evidence="3" id="KW-1185">Reference proteome</keyword>
<dbReference type="RefSeq" id="XP_013340736.1">
    <property type="nucleotide sequence ID" value="XM_013485282.1"/>
</dbReference>
<evidence type="ECO:0000313" key="2">
    <source>
        <dbReference type="EMBL" id="KEQ92189.1"/>
    </source>
</evidence>
<dbReference type="HOGENOM" id="CLU_826345_0_0_1"/>
<organism evidence="2 3">
    <name type="scientific">Aureobasidium subglaciale (strain EXF-2481)</name>
    <name type="common">Aureobasidium pullulans var. subglaciale</name>
    <dbReference type="NCBI Taxonomy" id="1043005"/>
    <lineage>
        <taxon>Eukaryota</taxon>
        <taxon>Fungi</taxon>
        <taxon>Dikarya</taxon>
        <taxon>Ascomycota</taxon>
        <taxon>Pezizomycotina</taxon>
        <taxon>Dothideomycetes</taxon>
        <taxon>Dothideomycetidae</taxon>
        <taxon>Dothideales</taxon>
        <taxon>Saccotheciaceae</taxon>
        <taxon>Aureobasidium</taxon>
    </lineage>
</organism>
<evidence type="ECO:0000256" key="1">
    <source>
        <dbReference type="SAM" id="MobiDB-lite"/>
    </source>
</evidence>
<dbReference type="EMBL" id="KL584772">
    <property type="protein sequence ID" value="KEQ92189.1"/>
    <property type="molecule type" value="Genomic_DNA"/>
</dbReference>
<dbReference type="InParanoid" id="A0A074Y897"/>
<proteinExistence type="predicted"/>
<dbReference type="OrthoDB" id="5314997at2759"/>
<dbReference type="Proteomes" id="UP000030641">
    <property type="component" value="Unassembled WGS sequence"/>
</dbReference>